<feature type="transmembrane region" description="Helical" evidence="7">
    <location>
        <begin position="220"/>
        <end position="246"/>
    </location>
</feature>
<dbReference type="SMART" id="SM00091">
    <property type="entry name" value="PAS"/>
    <property type="match status" value="1"/>
</dbReference>
<dbReference type="GO" id="GO:0000155">
    <property type="term" value="F:phosphorelay sensor kinase activity"/>
    <property type="evidence" value="ECO:0007669"/>
    <property type="project" value="InterPro"/>
</dbReference>
<dbReference type="PANTHER" id="PTHR43304">
    <property type="entry name" value="PHYTOCHROME-LIKE PROTEIN CPH1"/>
    <property type="match status" value="1"/>
</dbReference>
<keyword evidence="5" id="KW-0418">Kinase</keyword>
<dbReference type="KEGG" id="mets:DK389_21705"/>
<dbReference type="EMBL" id="CP029550">
    <property type="protein sequence ID" value="AWN42642.1"/>
    <property type="molecule type" value="Genomic_DNA"/>
</dbReference>
<dbReference type="CDD" id="cd19410">
    <property type="entry name" value="HK9-like_sensor"/>
    <property type="match status" value="1"/>
</dbReference>
<keyword evidence="7" id="KW-0472">Membrane</keyword>
<sequence>MEGHQVAVLTAGFRRLIRASAFRSREGIWWQGVVYNVDRIRHHKRGGLSAFGLIALTIALLLTVVSTGALVLNLSRLNTSRMEVARINSVLTLVAELHEAIRAAETGQRGFLLTGEQRYLTTYQEAVPRVWADLKAAEQVVRRPEQVARLANLRSLIENKLDELANTIGLGARSQNAALEVVRTDVGQQLMEQIDSTIRTIRDTGTEALSAQSKREQTDAAWATAVALLSGGLALSSAVLGVVTLVGKRAQTRLFEAEERFRNLAENIEEAFWVSDPRSSTLLYINPAFEHIWGQARSALYQDPRLWLEAIVSDDRERVSASYAERAMKGTYDENYRIMRPDGSLRWVRDRGWPVHDETGQFEYVVGIAEDITEMREAQDALTSLNADLERRIEERTQALVEVNRELDAFAYSISHDLRAPLRSMQGYADALIEDFGDGLGPEGHHYTKRIVAAASRMEDLIQDILAYSRLAKEEVSVRPESLEAAVDQVLTDLAPMLADTAADVRVERPLPEVQSNRSVLRQVLSNLIANGVKFVGPGEKPELLIHADRHAGRVRLWVEDHGIGIAAEHQKRIFDPFQRLHGIEAYPGTGIGLAIARRATTRMGGSCGVESELGRGSRFWIELRAAEEGGGDERTA</sequence>
<dbReference type="InterPro" id="IPR007891">
    <property type="entry name" value="CHASE3"/>
</dbReference>
<dbReference type="Pfam" id="PF08447">
    <property type="entry name" value="PAS_3"/>
    <property type="match status" value="1"/>
</dbReference>
<dbReference type="OrthoDB" id="9810730at2"/>
<feature type="coiled-coil region" evidence="6">
    <location>
        <begin position="372"/>
        <end position="406"/>
    </location>
</feature>
<dbReference type="SMART" id="SM00388">
    <property type="entry name" value="HisKA"/>
    <property type="match status" value="1"/>
</dbReference>
<dbReference type="InterPro" id="IPR005467">
    <property type="entry name" value="His_kinase_dom"/>
</dbReference>
<feature type="domain" description="PAS" evidence="9">
    <location>
        <begin position="257"/>
        <end position="331"/>
    </location>
</feature>
<dbReference type="Pfam" id="PF00512">
    <property type="entry name" value="HisKA"/>
    <property type="match status" value="1"/>
</dbReference>
<dbReference type="PANTHER" id="PTHR43304:SF1">
    <property type="entry name" value="PAC DOMAIN-CONTAINING PROTEIN"/>
    <property type="match status" value="1"/>
</dbReference>
<evidence type="ECO:0000313" key="12">
    <source>
        <dbReference type="Proteomes" id="UP000245926"/>
    </source>
</evidence>
<evidence type="ECO:0000256" key="2">
    <source>
        <dbReference type="ARBA" id="ARBA00012438"/>
    </source>
</evidence>
<dbReference type="SMART" id="SM00086">
    <property type="entry name" value="PAC"/>
    <property type="match status" value="1"/>
</dbReference>
<evidence type="ECO:0000256" key="5">
    <source>
        <dbReference type="ARBA" id="ARBA00022777"/>
    </source>
</evidence>
<evidence type="ECO:0000259" key="8">
    <source>
        <dbReference type="PROSITE" id="PS50109"/>
    </source>
</evidence>
<dbReference type="InterPro" id="IPR013655">
    <property type="entry name" value="PAS_fold_3"/>
</dbReference>
<dbReference type="Proteomes" id="UP000245926">
    <property type="component" value="Chromosome"/>
</dbReference>
<feature type="transmembrane region" description="Helical" evidence="7">
    <location>
        <begin position="48"/>
        <end position="72"/>
    </location>
</feature>
<reference evidence="12" key="1">
    <citation type="submission" date="2018-05" db="EMBL/GenBank/DDBJ databases">
        <title>Complete Genome Sequence of Methylobacterium sp. 17SD2-17.</title>
        <authorList>
            <person name="Srinivasan S."/>
        </authorList>
    </citation>
    <scope>NUCLEOTIDE SEQUENCE [LARGE SCALE GENOMIC DNA]</scope>
    <source>
        <strain evidence="12">17SD2-17</strain>
    </source>
</reference>
<dbReference type="SUPFAM" id="SSF47384">
    <property type="entry name" value="Homodimeric domain of signal transducing histidine kinase"/>
    <property type="match status" value="1"/>
</dbReference>
<feature type="domain" description="PAC" evidence="10">
    <location>
        <begin position="332"/>
        <end position="384"/>
    </location>
</feature>
<evidence type="ECO:0000259" key="10">
    <source>
        <dbReference type="PROSITE" id="PS50113"/>
    </source>
</evidence>
<dbReference type="InterPro" id="IPR036097">
    <property type="entry name" value="HisK_dim/P_sf"/>
</dbReference>
<dbReference type="InterPro" id="IPR000700">
    <property type="entry name" value="PAS-assoc_C"/>
</dbReference>
<feature type="domain" description="Histidine kinase" evidence="8">
    <location>
        <begin position="413"/>
        <end position="628"/>
    </location>
</feature>
<dbReference type="CDD" id="cd00082">
    <property type="entry name" value="HisKA"/>
    <property type="match status" value="1"/>
</dbReference>
<dbReference type="NCBIfam" id="TIGR00229">
    <property type="entry name" value="sensory_box"/>
    <property type="match status" value="1"/>
</dbReference>
<evidence type="ECO:0000259" key="9">
    <source>
        <dbReference type="PROSITE" id="PS50112"/>
    </source>
</evidence>
<comment type="catalytic activity">
    <reaction evidence="1">
        <text>ATP + protein L-histidine = ADP + protein N-phospho-L-histidine.</text>
        <dbReference type="EC" id="2.7.13.3"/>
    </reaction>
</comment>
<keyword evidence="3" id="KW-0597">Phosphoprotein</keyword>
<dbReference type="InterPro" id="IPR001610">
    <property type="entry name" value="PAC"/>
</dbReference>
<dbReference type="Gene3D" id="3.30.450.20">
    <property type="entry name" value="PAS domain"/>
    <property type="match status" value="1"/>
</dbReference>
<evidence type="ECO:0000256" key="6">
    <source>
        <dbReference type="SAM" id="Coils"/>
    </source>
</evidence>
<evidence type="ECO:0000313" key="11">
    <source>
        <dbReference type="EMBL" id="AWN42642.1"/>
    </source>
</evidence>
<dbReference type="PROSITE" id="PS50113">
    <property type="entry name" value="PAC"/>
    <property type="match status" value="1"/>
</dbReference>
<protein>
    <recommendedName>
        <fullName evidence="2">histidine kinase</fullName>
        <ecNumber evidence="2">2.7.13.3</ecNumber>
    </recommendedName>
</protein>
<dbReference type="InterPro" id="IPR000014">
    <property type="entry name" value="PAS"/>
</dbReference>
<keyword evidence="6" id="KW-0175">Coiled coil</keyword>
<dbReference type="Pfam" id="PF05227">
    <property type="entry name" value="CHASE3"/>
    <property type="match status" value="1"/>
</dbReference>
<dbReference type="Pfam" id="PF02518">
    <property type="entry name" value="HATPase_c"/>
    <property type="match status" value="1"/>
</dbReference>
<dbReference type="InterPro" id="IPR036890">
    <property type="entry name" value="HATPase_C_sf"/>
</dbReference>
<dbReference type="Gene3D" id="1.10.287.130">
    <property type="match status" value="1"/>
</dbReference>
<dbReference type="SMART" id="SM00387">
    <property type="entry name" value="HATPase_c"/>
    <property type="match status" value="1"/>
</dbReference>
<evidence type="ECO:0000256" key="3">
    <source>
        <dbReference type="ARBA" id="ARBA00022553"/>
    </source>
</evidence>
<dbReference type="CDD" id="cd00130">
    <property type="entry name" value="PAS"/>
    <property type="match status" value="1"/>
</dbReference>
<dbReference type="AlphaFoldDB" id="A0A2U8WBH5"/>
<keyword evidence="12" id="KW-1185">Reference proteome</keyword>
<dbReference type="InterPro" id="IPR003594">
    <property type="entry name" value="HATPase_dom"/>
</dbReference>
<organism evidence="11 12">
    <name type="scientific">Methylobacterium durans</name>
    <dbReference type="NCBI Taxonomy" id="2202825"/>
    <lineage>
        <taxon>Bacteria</taxon>
        <taxon>Pseudomonadati</taxon>
        <taxon>Pseudomonadota</taxon>
        <taxon>Alphaproteobacteria</taxon>
        <taxon>Hyphomicrobiales</taxon>
        <taxon>Methylobacteriaceae</taxon>
        <taxon>Methylobacterium</taxon>
    </lineage>
</organism>
<dbReference type="PROSITE" id="PS50109">
    <property type="entry name" value="HIS_KIN"/>
    <property type="match status" value="1"/>
</dbReference>
<gene>
    <name evidence="11" type="ORF">DK389_21705</name>
</gene>
<keyword evidence="7" id="KW-0812">Transmembrane</keyword>
<dbReference type="InterPro" id="IPR004358">
    <property type="entry name" value="Sig_transdc_His_kin-like_C"/>
</dbReference>
<dbReference type="SUPFAM" id="SSF55785">
    <property type="entry name" value="PYP-like sensor domain (PAS domain)"/>
    <property type="match status" value="1"/>
</dbReference>
<dbReference type="InterPro" id="IPR003661">
    <property type="entry name" value="HisK_dim/P_dom"/>
</dbReference>
<dbReference type="FunFam" id="1.10.287.130:FF:000070">
    <property type="entry name" value="Histidine kinase sensor protein"/>
    <property type="match status" value="1"/>
</dbReference>
<dbReference type="Gene3D" id="3.30.565.10">
    <property type="entry name" value="Histidine kinase-like ATPase, C-terminal domain"/>
    <property type="match status" value="1"/>
</dbReference>
<dbReference type="InterPro" id="IPR035965">
    <property type="entry name" value="PAS-like_dom_sf"/>
</dbReference>
<evidence type="ECO:0000256" key="1">
    <source>
        <dbReference type="ARBA" id="ARBA00000085"/>
    </source>
</evidence>
<dbReference type="EC" id="2.7.13.3" evidence="2"/>
<name>A0A2U8WBH5_9HYPH</name>
<evidence type="ECO:0000256" key="4">
    <source>
        <dbReference type="ARBA" id="ARBA00022679"/>
    </source>
</evidence>
<dbReference type="RefSeq" id="WP_109892725.1">
    <property type="nucleotide sequence ID" value="NZ_CP029550.1"/>
</dbReference>
<accession>A0A2U8WBH5</accession>
<evidence type="ECO:0000256" key="7">
    <source>
        <dbReference type="SAM" id="Phobius"/>
    </source>
</evidence>
<dbReference type="InterPro" id="IPR052162">
    <property type="entry name" value="Sensor_kinase/Photoreceptor"/>
</dbReference>
<keyword evidence="7" id="KW-1133">Transmembrane helix</keyword>
<dbReference type="PROSITE" id="PS50112">
    <property type="entry name" value="PAS"/>
    <property type="match status" value="1"/>
</dbReference>
<keyword evidence="4" id="KW-0808">Transferase</keyword>
<dbReference type="SUPFAM" id="SSF55874">
    <property type="entry name" value="ATPase domain of HSP90 chaperone/DNA topoisomerase II/histidine kinase"/>
    <property type="match status" value="1"/>
</dbReference>
<proteinExistence type="predicted"/>
<dbReference type="PRINTS" id="PR00344">
    <property type="entry name" value="BCTRLSENSOR"/>
</dbReference>